<dbReference type="Proteomes" id="UP001596364">
    <property type="component" value="Unassembled WGS sequence"/>
</dbReference>
<evidence type="ECO:0000259" key="2">
    <source>
        <dbReference type="PROSITE" id="PS51352"/>
    </source>
</evidence>
<sequence>MRILASLFALFSLCASAVTAPNFVLAHPQLPGSLQDLQGKVVYLDFWASWCKPCVNSFPFMNQLQQDYAAKGLVIVAVNVDANQADANQFLKQLPATFPVVFDPQGEIAGKYQLPGMPTSYLIDTQGNIRFAHKGFLQSKQADYRREIETLLAEESSDAQ</sequence>
<keyword evidence="4" id="KW-1185">Reference proteome</keyword>
<dbReference type="InterPro" id="IPR050553">
    <property type="entry name" value="Thioredoxin_ResA/DsbE_sf"/>
</dbReference>
<evidence type="ECO:0000256" key="1">
    <source>
        <dbReference type="SAM" id="SignalP"/>
    </source>
</evidence>
<reference evidence="4" key="1">
    <citation type="journal article" date="2019" name="Int. J. Syst. Evol. Microbiol.">
        <title>The Global Catalogue of Microorganisms (GCM) 10K type strain sequencing project: providing services to taxonomists for standard genome sequencing and annotation.</title>
        <authorList>
            <consortium name="The Broad Institute Genomics Platform"/>
            <consortium name="The Broad Institute Genome Sequencing Center for Infectious Disease"/>
            <person name="Wu L."/>
            <person name="Ma J."/>
        </authorList>
    </citation>
    <scope>NUCLEOTIDE SEQUENCE [LARGE SCALE GENOMIC DNA]</scope>
    <source>
        <strain evidence="4">CGMCC 1.16031</strain>
    </source>
</reference>
<dbReference type="SUPFAM" id="SSF52833">
    <property type="entry name" value="Thioredoxin-like"/>
    <property type="match status" value="1"/>
</dbReference>
<dbReference type="InterPro" id="IPR013740">
    <property type="entry name" value="Redoxin"/>
</dbReference>
<dbReference type="InterPro" id="IPR036249">
    <property type="entry name" value="Thioredoxin-like_sf"/>
</dbReference>
<dbReference type="InterPro" id="IPR013766">
    <property type="entry name" value="Thioredoxin_domain"/>
</dbReference>
<accession>A0ABW1XLW9</accession>
<dbReference type="Gene3D" id="3.40.30.10">
    <property type="entry name" value="Glutaredoxin"/>
    <property type="match status" value="1"/>
</dbReference>
<name>A0ABW1XLW9_9ALTE</name>
<dbReference type="Pfam" id="PF08534">
    <property type="entry name" value="Redoxin"/>
    <property type="match status" value="1"/>
</dbReference>
<dbReference type="PANTHER" id="PTHR42852:SF18">
    <property type="entry name" value="CHROMOSOME UNDETERMINED SCAFFOLD_47, WHOLE GENOME SHOTGUN SEQUENCE"/>
    <property type="match status" value="1"/>
</dbReference>
<dbReference type="PANTHER" id="PTHR42852">
    <property type="entry name" value="THIOL:DISULFIDE INTERCHANGE PROTEIN DSBE"/>
    <property type="match status" value="1"/>
</dbReference>
<feature type="domain" description="Thioredoxin" evidence="2">
    <location>
        <begin position="14"/>
        <end position="153"/>
    </location>
</feature>
<feature type="signal peptide" evidence="1">
    <location>
        <begin position="1"/>
        <end position="20"/>
    </location>
</feature>
<protein>
    <submittedName>
        <fullName evidence="3">TlpA family protein disulfide reductase</fullName>
    </submittedName>
</protein>
<evidence type="ECO:0000313" key="4">
    <source>
        <dbReference type="Proteomes" id="UP001596364"/>
    </source>
</evidence>
<proteinExistence type="predicted"/>
<dbReference type="RefSeq" id="WP_131258063.1">
    <property type="nucleotide sequence ID" value="NZ_JBHSUS010000001.1"/>
</dbReference>
<organism evidence="3 4">
    <name type="scientific">Pseudobowmanella zhangzhouensis</name>
    <dbReference type="NCBI Taxonomy" id="1537679"/>
    <lineage>
        <taxon>Bacteria</taxon>
        <taxon>Pseudomonadati</taxon>
        <taxon>Pseudomonadota</taxon>
        <taxon>Gammaproteobacteria</taxon>
        <taxon>Alteromonadales</taxon>
        <taxon>Alteromonadaceae</taxon>
    </lineage>
</organism>
<evidence type="ECO:0000313" key="3">
    <source>
        <dbReference type="EMBL" id="MFC6440260.1"/>
    </source>
</evidence>
<gene>
    <name evidence="3" type="ORF">ACFP85_08880</name>
</gene>
<dbReference type="EMBL" id="JBHSUS010000001">
    <property type="protein sequence ID" value="MFC6440260.1"/>
    <property type="molecule type" value="Genomic_DNA"/>
</dbReference>
<feature type="chain" id="PRO_5046400097" evidence="1">
    <location>
        <begin position="21"/>
        <end position="160"/>
    </location>
</feature>
<keyword evidence="1" id="KW-0732">Signal</keyword>
<dbReference type="CDD" id="cd02966">
    <property type="entry name" value="TlpA_like_family"/>
    <property type="match status" value="1"/>
</dbReference>
<comment type="caution">
    <text evidence="3">The sequence shown here is derived from an EMBL/GenBank/DDBJ whole genome shotgun (WGS) entry which is preliminary data.</text>
</comment>
<dbReference type="PROSITE" id="PS51352">
    <property type="entry name" value="THIOREDOXIN_2"/>
    <property type="match status" value="1"/>
</dbReference>